<dbReference type="InterPro" id="IPR003439">
    <property type="entry name" value="ABC_transporter-like_ATP-bd"/>
</dbReference>
<keyword evidence="6 11" id="KW-0067">ATP-binding</keyword>
<dbReference type="Gene3D" id="3.40.50.300">
    <property type="entry name" value="P-loop containing nucleotide triphosphate hydrolases"/>
    <property type="match status" value="2"/>
</dbReference>
<comment type="function">
    <text evidence="11">Probably plays a role in ribosome assembly or function. May be involved in resolution of branched DNA intermediates that result from template switching in postreplication gaps. Binds DNA and has ATPase activity.</text>
</comment>
<evidence type="ECO:0000256" key="9">
    <source>
        <dbReference type="ARBA" id="ARBA00049360"/>
    </source>
</evidence>
<dbReference type="InterPro" id="IPR027417">
    <property type="entry name" value="P-loop_NTPase"/>
</dbReference>
<dbReference type="InterPro" id="IPR043686">
    <property type="entry name" value="Uup"/>
</dbReference>
<keyword evidence="8 11" id="KW-0234">DNA repair</keyword>
<dbReference type="PANTHER" id="PTHR42855:SF1">
    <property type="entry name" value="ABC TRANSPORTER DOMAIN-CONTAINING PROTEIN"/>
    <property type="match status" value="1"/>
</dbReference>
<dbReference type="GO" id="GO:0006281">
    <property type="term" value="P:DNA repair"/>
    <property type="evidence" value="ECO:0007669"/>
    <property type="project" value="UniProtKB-KW"/>
</dbReference>
<evidence type="ECO:0000256" key="1">
    <source>
        <dbReference type="ARBA" id="ARBA00022490"/>
    </source>
</evidence>
<feature type="binding site" evidence="11">
    <location>
        <begin position="36"/>
        <end position="43"/>
    </location>
    <ligand>
        <name>ATP</name>
        <dbReference type="ChEBI" id="CHEBI:30616"/>
        <label>1</label>
    </ligand>
</feature>
<keyword evidence="3 11" id="KW-0547">Nucleotide-binding</keyword>
<dbReference type="EMBL" id="CACVAV010000397">
    <property type="protein sequence ID" value="CAA6825350.1"/>
    <property type="molecule type" value="Genomic_DNA"/>
</dbReference>
<dbReference type="InterPro" id="IPR017871">
    <property type="entry name" value="ABC_transporter-like_CS"/>
</dbReference>
<dbReference type="Pfam" id="PF00005">
    <property type="entry name" value="ABC_tran"/>
    <property type="match status" value="2"/>
</dbReference>
<evidence type="ECO:0000256" key="7">
    <source>
        <dbReference type="ARBA" id="ARBA00023125"/>
    </source>
</evidence>
<dbReference type="Pfam" id="PF12848">
    <property type="entry name" value="ABC_tran_Xtn"/>
    <property type="match status" value="1"/>
</dbReference>
<dbReference type="SMART" id="SM00382">
    <property type="entry name" value="AAA"/>
    <property type="match status" value="2"/>
</dbReference>
<evidence type="ECO:0000256" key="2">
    <source>
        <dbReference type="ARBA" id="ARBA00022737"/>
    </source>
</evidence>
<feature type="region of interest" description="Disordered" evidence="12">
    <location>
        <begin position="503"/>
        <end position="536"/>
    </location>
</feature>
<evidence type="ECO:0000256" key="10">
    <source>
        <dbReference type="ARBA" id="ARBA00061478"/>
    </source>
</evidence>
<dbReference type="InterPro" id="IPR037118">
    <property type="entry name" value="Val-tRNA_synth_C_sf"/>
</dbReference>
<dbReference type="AlphaFoldDB" id="A0A6S6U7W2"/>
<dbReference type="GO" id="GO:0003677">
    <property type="term" value="F:DNA binding"/>
    <property type="evidence" value="ECO:0007669"/>
    <property type="project" value="UniProtKB-UniRule"/>
</dbReference>
<evidence type="ECO:0000256" key="12">
    <source>
        <dbReference type="SAM" id="MobiDB-lite"/>
    </source>
</evidence>
<proteinExistence type="inferred from homology"/>
<keyword evidence="5 11" id="KW-0378">Hydrolase</keyword>
<comment type="subcellular location">
    <subcellularLocation>
        <location evidence="11">Cytoplasm</location>
    </subcellularLocation>
    <text evidence="11">Associates with ribosomes.</text>
</comment>
<dbReference type="CDD" id="cd03221">
    <property type="entry name" value="ABCF_EF-3"/>
    <property type="match status" value="2"/>
</dbReference>
<evidence type="ECO:0000256" key="11">
    <source>
        <dbReference type="HAMAP-Rule" id="MF_00848"/>
    </source>
</evidence>
<protein>
    <recommendedName>
        <fullName evidence="11">ATP-binding protein Uup</fullName>
        <ecNumber evidence="11">3.6.1.-</ecNumber>
    </recommendedName>
</protein>
<sequence length="603" mass="68326">MALLHLRNIFLENGDNRLFDGVDLQIEPGERVCLVGRNGTGKSTLMKLLCREVLADDGEIIHSPDLKIARLQQDVPHGDDISVFDIVAQGMVVADDEEDWQITWQVDSVLSRLQLDGEVKFESLSGGWKRRALLARALVGEPDLLLLDEPTNHLDIPAIEWLEKFLGSYQGTLLFISHDRTFVQKLATRVIELDRGKLTSWPGDFLKYQKNKQAALEAEEQQAALFDKRLAEEEVWIRQGIKARRTRNEGRVRRLESMREEFRQRRRQQGTVKAQIGRADSSGKLVIEAEKLTHGFGDQTLIKNFGITILRGDKIGIIGPNGVGKTTLIKILLEKIQPASGTVKQGTKLEISYFDQHRSQFNEEQNLRDNIAPSTDFVEVNGQRKHIISYLQDFLFTPLQIQKPVKVLSGGERNRLLLARLFAQPSNLLVLDEPTNDLDAETLELLEELLIEYKGTLLLISHDRSFLNSVVTRSIVFENDEINDYAGGYDDWLMQRPDPKTVTANKAKTAATEKKAAETNTPPAAAAKKPKAPKLSYKDQRDLEQLPLRIEELEQQISVMHESMGSAEFYQKDKDEIAATQDTLAKLEQELEQTFARWEALES</sequence>
<evidence type="ECO:0000259" key="13">
    <source>
        <dbReference type="PROSITE" id="PS50893"/>
    </source>
</evidence>
<dbReference type="InterPro" id="IPR003593">
    <property type="entry name" value="AAA+_ATPase"/>
</dbReference>
<feature type="coiled-coil region" evidence="11">
    <location>
        <begin position="570"/>
        <end position="597"/>
    </location>
</feature>
<feature type="domain" description="ABC transporter" evidence="13">
    <location>
        <begin position="4"/>
        <end position="220"/>
    </location>
</feature>
<dbReference type="SUPFAM" id="SSF52540">
    <property type="entry name" value="P-loop containing nucleoside triphosphate hydrolases"/>
    <property type="match status" value="2"/>
</dbReference>
<name>A0A6S6U7W2_9GAMM</name>
<dbReference type="InterPro" id="IPR032524">
    <property type="entry name" value="ABC_tran_C"/>
</dbReference>
<dbReference type="PROSITE" id="PS50893">
    <property type="entry name" value="ABC_TRANSPORTER_2"/>
    <property type="match status" value="2"/>
</dbReference>
<feature type="domain" description="ABC transporter" evidence="13">
    <location>
        <begin position="287"/>
        <end position="504"/>
    </location>
</feature>
<dbReference type="GO" id="GO:0016887">
    <property type="term" value="F:ATP hydrolysis activity"/>
    <property type="evidence" value="ECO:0007669"/>
    <property type="project" value="UniProtKB-UniRule"/>
</dbReference>
<evidence type="ECO:0000256" key="6">
    <source>
        <dbReference type="ARBA" id="ARBA00022840"/>
    </source>
</evidence>
<evidence type="ECO:0000313" key="14">
    <source>
        <dbReference type="EMBL" id="CAA6825350.1"/>
    </source>
</evidence>
<comment type="catalytic activity">
    <reaction evidence="9 11">
        <text>ATP + H2O = ADP + phosphate + H(+)</text>
        <dbReference type="Rhea" id="RHEA:13065"/>
        <dbReference type="ChEBI" id="CHEBI:15377"/>
        <dbReference type="ChEBI" id="CHEBI:15378"/>
        <dbReference type="ChEBI" id="CHEBI:30616"/>
        <dbReference type="ChEBI" id="CHEBI:43474"/>
        <dbReference type="ChEBI" id="CHEBI:456216"/>
    </reaction>
</comment>
<keyword evidence="4 11" id="KW-0227">DNA damage</keyword>
<organism evidence="14">
    <name type="scientific">uncultured Thiotrichaceae bacterium</name>
    <dbReference type="NCBI Taxonomy" id="298394"/>
    <lineage>
        <taxon>Bacteria</taxon>
        <taxon>Pseudomonadati</taxon>
        <taxon>Pseudomonadota</taxon>
        <taxon>Gammaproteobacteria</taxon>
        <taxon>Thiotrichales</taxon>
        <taxon>Thiotrichaceae</taxon>
        <taxon>environmental samples</taxon>
    </lineage>
</organism>
<dbReference type="GO" id="GO:0043022">
    <property type="term" value="F:ribosome binding"/>
    <property type="evidence" value="ECO:0007669"/>
    <property type="project" value="UniProtKB-UniRule"/>
</dbReference>
<keyword evidence="2 11" id="KW-0677">Repeat</keyword>
<keyword evidence="1 11" id="KW-0963">Cytoplasm</keyword>
<dbReference type="HAMAP" id="MF_00848">
    <property type="entry name" value="Uup"/>
    <property type="match status" value="1"/>
</dbReference>
<feature type="binding site" evidence="11">
    <location>
        <begin position="319"/>
        <end position="326"/>
    </location>
    <ligand>
        <name>ATP</name>
        <dbReference type="ChEBI" id="CHEBI:30616"/>
        <label>2</label>
    </ligand>
</feature>
<dbReference type="EC" id="3.6.1.-" evidence="11"/>
<evidence type="ECO:0000256" key="4">
    <source>
        <dbReference type="ARBA" id="ARBA00022763"/>
    </source>
</evidence>
<gene>
    <name evidence="11" type="primary">uup</name>
    <name evidence="14" type="ORF">HELGO_WM25137</name>
</gene>
<comment type="similarity">
    <text evidence="10 11">Belongs to the ABC transporter superfamily. ABCF family. Uup subfamily.</text>
</comment>
<dbReference type="InterPro" id="IPR032781">
    <property type="entry name" value="ABC_tran_Xtn"/>
</dbReference>
<dbReference type="Gene3D" id="1.10.287.380">
    <property type="entry name" value="Valyl-tRNA synthetase, C-terminal domain"/>
    <property type="match status" value="1"/>
</dbReference>
<dbReference type="Pfam" id="PF16326">
    <property type="entry name" value="ABC_tran_CTD"/>
    <property type="match status" value="1"/>
</dbReference>
<accession>A0A6S6U7W2</accession>
<dbReference type="InterPro" id="IPR051309">
    <property type="entry name" value="ABCF_ATPase"/>
</dbReference>
<evidence type="ECO:0000256" key="5">
    <source>
        <dbReference type="ARBA" id="ARBA00022801"/>
    </source>
</evidence>
<dbReference type="GO" id="GO:0005524">
    <property type="term" value="F:ATP binding"/>
    <property type="evidence" value="ECO:0007669"/>
    <property type="project" value="UniProtKB-UniRule"/>
</dbReference>
<evidence type="ECO:0000256" key="8">
    <source>
        <dbReference type="ARBA" id="ARBA00023204"/>
    </source>
</evidence>
<keyword evidence="11" id="KW-0175">Coiled coil</keyword>
<reference evidence="14" key="1">
    <citation type="submission" date="2020-01" db="EMBL/GenBank/DDBJ databases">
        <authorList>
            <person name="Meier V. D."/>
            <person name="Meier V D."/>
        </authorList>
    </citation>
    <scope>NUCLEOTIDE SEQUENCE</scope>
    <source>
        <strain evidence="14">HLG_WM_MAG_08</strain>
    </source>
</reference>
<dbReference type="FunFam" id="3.40.50.300:FF:000011">
    <property type="entry name" value="Putative ABC transporter ATP-binding component"/>
    <property type="match status" value="1"/>
</dbReference>
<keyword evidence="7 11" id="KW-0238">DNA-binding</keyword>
<dbReference type="GO" id="GO:0005737">
    <property type="term" value="C:cytoplasm"/>
    <property type="evidence" value="ECO:0007669"/>
    <property type="project" value="UniProtKB-SubCell"/>
</dbReference>
<dbReference type="FunFam" id="3.40.50.300:FF:000309">
    <property type="entry name" value="ABC transporter ATP-binding protein"/>
    <property type="match status" value="1"/>
</dbReference>
<dbReference type="PROSITE" id="PS00211">
    <property type="entry name" value="ABC_TRANSPORTER_1"/>
    <property type="match status" value="2"/>
</dbReference>
<feature type="compositionally biased region" description="Low complexity" evidence="12">
    <location>
        <begin position="518"/>
        <end position="527"/>
    </location>
</feature>
<dbReference type="PANTHER" id="PTHR42855">
    <property type="entry name" value="ABC TRANSPORTER ATP-BINDING SUBUNIT"/>
    <property type="match status" value="1"/>
</dbReference>
<evidence type="ECO:0000256" key="3">
    <source>
        <dbReference type="ARBA" id="ARBA00022741"/>
    </source>
</evidence>